<dbReference type="AlphaFoldDB" id="A0A3R9PQX9"/>
<evidence type="ECO:0000256" key="6">
    <source>
        <dbReference type="HAMAP-Rule" id="MF_01302"/>
    </source>
</evidence>
<dbReference type="GO" id="GO:0006412">
    <property type="term" value="P:translation"/>
    <property type="evidence" value="ECO:0007669"/>
    <property type="project" value="UniProtKB-UniRule"/>
</dbReference>
<dbReference type="InterPro" id="IPR000630">
    <property type="entry name" value="Ribosomal_uS8"/>
</dbReference>
<comment type="function">
    <text evidence="6">One of the primary rRNA binding proteins, it binds directly to 16S rRNA central domain where it helps coordinate assembly of the platform of the 30S subunit.</text>
</comment>
<evidence type="ECO:0000256" key="4">
    <source>
        <dbReference type="ARBA" id="ARBA00022980"/>
    </source>
</evidence>
<name>A0A3R9PQX9_9CREN</name>
<keyword evidence="3 6" id="KW-0694">RNA-binding</keyword>
<evidence type="ECO:0000256" key="3">
    <source>
        <dbReference type="ARBA" id="ARBA00022884"/>
    </source>
</evidence>
<evidence type="ECO:0000256" key="5">
    <source>
        <dbReference type="ARBA" id="ARBA00023274"/>
    </source>
</evidence>
<dbReference type="NCBIfam" id="NF003115">
    <property type="entry name" value="PRK04034.1"/>
    <property type="match status" value="1"/>
</dbReference>
<evidence type="ECO:0000313" key="9">
    <source>
        <dbReference type="Proteomes" id="UP000278149"/>
    </source>
</evidence>
<keyword evidence="5 6" id="KW-0687">Ribonucleoprotein</keyword>
<comment type="caution">
    <text evidence="8">The sequence shown here is derived from an EMBL/GenBank/DDBJ whole genome shotgun (WGS) entry which is preliminary data.</text>
</comment>
<dbReference type="EMBL" id="RCOR01000023">
    <property type="protein sequence ID" value="RSN68930.1"/>
    <property type="molecule type" value="Genomic_DNA"/>
</dbReference>
<evidence type="ECO:0000256" key="7">
    <source>
        <dbReference type="RuleBase" id="RU003660"/>
    </source>
</evidence>
<keyword evidence="4 6" id="KW-0689">Ribosomal protein</keyword>
<dbReference type="PANTHER" id="PTHR11758">
    <property type="entry name" value="40S RIBOSOMAL PROTEIN S15A"/>
    <property type="match status" value="1"/>
</dbReference>
<dbReference type="RefSeq" id="WP_125741694.1">
    <property type="nucleotide sequence ID" value="NZ_RCOR01000023.1"/>
</dbReference>
<dbReference type="Gene3D" id="3.30.1370.30">
    <property type="match status" value="1"/>
</dbReference>
<accession>A0A3R9PQX9</accession>
<dbReference type="Proteomes" id="UP000278149">
    <property type="component" value="Unassembled WGS sequence"/>
</dbReference>
<proteinExistence type="inferred from homology"/>
<comment type="subunit">
    <text evidence="6">Part of the 30S ribosomal subunit.</text>
</comment>
<dbReference type="GO" id="GO:0005840">
    <property type="term" value="C:ribosome"/>
    <property type="evidence" value="ECO:0007669"/>
    <property type="project" value="UniProtKB-KW"/>
</dbReference>
<dbReference type="Gene3D" id="3.30.1490.10">
    <property type="match status" value="1"/>
</dbReference>
<evidence type="ECO:0000256" key="2">
    <source>
        <dbReference type="ARBA" id="ARBA00022730"/>
    </source>
</evidence>
<dbReference type="GO" id="GO:1990904">
    <property type="term" value="C:ribonucleoprotein complex"/>
    <property type="evidence" value="ECO:0007669"/>
    <property type="project" value="UniProtKB-KW"/>
</dbReference>
<dbReference type="HAMAP" id="MF_01302_A">
    <property type="entry name" value="Ribosomal_uS8_A"/>
    <property type="match status" value="1"/>
</dbReference>
<evidence type="ECO:0000313" key="8">
    <source>
        <dbReference type="EMBL" id="RSN68930.1"/>
    </source>
</evidence>
<dbReference type="SUPFAM" id="SSF56047">
    <property type="entry name" value="Ribosomal protein S8"/>
    <property type="match status" value="1"/>
</dbReference>
<dbReference type="Pfam" id="PF00410">
    <property type="entry name" value="Ribosomal_S8"/>
    <property type="match status" value="1"/>
</dbReference>
<dbReference type="InterPro" id="IPR035987">
    <property type="entry name" value="Ribosomal_uS8_sf"/>
</dbReference>
<dbReference type="PROSITE" id="PS00053">
    <property type="entry name" value="RIBOSOMAL_S8"/>
    <property type="match status" value="1"/>
</dbReference>
<comment type="similarity">
    <text evidence="1 6 7">Belongs to the universal ribosomal protein uS8 family.</text>
</comment>
<dbReference type="GO" id="GO:0003735">
    <property type="term" value="F:structural constituent of ribosome"/>
    <property type="evidence" value="ECO:0007669"/>
    <property type="project" value="InterPro"/>
</dbReference>
<sequence>MTRLDPLADAMSTLTNGSMLGKREVVINIASKLIGKVLKVLKEHGYIDEFEYVDDGRFGKYVVRLNGRINKAGVIKPRFHVKVGEFSRWEKIYLPAENVGLIIVSTNQGVMTHREAKERGIGGVLIAYCY</sequence>
<dbReference type="GO" id="GO:0019843">
    <property type="term" value="F:rRNA binding"/>
    <property type="evidence" value="ECO:0007669"/>
    <property type="project" value="UniProtKB-UniRule"/>
</dbReference>
<dbReference type="FunFam" id="3.30.1370.30:FF:000001">
    <property type="entry name" value="40S ribosomal protein S15a"/>
    <property type="match status" value="1"/>
</dbReference>
<protein>
    <recommendedName>
        <fullName evidence="6">Small ribosomal subunit protein uS8</fullName>
    </recommendedName>
</protein>
<dbReference type="InterPro" id="IPR047863">
    <property type="entry name" value="Ribosomal_uS8_CS"/>
</dbReference>
<organism evidence="8 9">
    <name type="scientific">Candidatus Korarchaeum cryptofilum</name>
    <dbReference type="NCBI Taxonomy" id="498846"/>
    <lineage>
        <taxon>Archaea</taxon>
        <taxon>Thermoproteota</taxon>
        <taxon>Candidatus Korarchaeia</taxon>
        <taxon>Candidatus Korarchaeales</taxon>
        <taxon>Candidatus Korarchaeaceae</taxon>
        <taxon>Candidatus Korarchaeum</taxon>
    </lineage>
</organism>
<reference evidence="8 9" key="1">
    <citation type="submission" date="2018-10" db="EMBL/GenBank/DDBJ databases">
        <title>Co-occurring genomic capacity for anaerobic methane metabolism and dissimilatory sulfite reduction discovered in the Korarchaeota.</title>
        <authorList>
            <person name="Mckay L.J."/>
            <person name="Dlakic M."/>
            <person name="Fields M.W."/>
            <person name="Delmont T.O."/>
            <person name="Eren A.M."/>
            <person name="Jay Z.J."/>
            <person name="Klingelsmith K.B."/>
            <person name="Rusch D.B."/>
            <person name="Inskeep W.P."/>
        </authorList>
    </citation>
    <scope>NUCLEOTIDE SEQUENCE [LARGE SCALE GENOMIC DNA]</scope>
    <source>
        <strain evidence="8 9">WS</strain>
    </source>
</reference>
<keyword evidence="2 6" id="KW-0699">rRNA-binding</keyword>
<evidence type="ECO:0000256" key="1">
    <source>
        <dbReference type="ARBA" id="ARBA00006471"/>
    </source>
</evidence>
<gene>
    <name evidence="6" type="primary">rps8</name>
    <name evidence="8" type="ORF">D9Q81_04920</name>
</gene>